<comment type="caution">
    <text evidence="1">The sequence shown here is derived from an EMBL/GenBank/DDBJ whole genome shotgun (WGS) entry which is preliminary data.</text>
</comment>
<dbReference type="Gene3D" id="3.80.10.10">
    <property type="entry name" value="Ribonuclease Inhibitor"/>
    <property type="match status" value="1"/>
</dbReference>
<accession>A0A2I0KCV0</accession>
<protein>
    <submittedName>
        <fullName evidence="1">Uncharacterized protein</fullName>
    </submittedName>
</protein>
<dbReference type="SUPFAM" id="SSF52047">
    <property type="entry name" value="RNI-like"/>
    <property type="match status" value="1"/>
</dbReference>
<gene>
    <name evidence="1" type="ORF">CRG98_013682</name>
</gene>
<keyword evidence="2" id="KW-1185">Reference proteome</keyword>
<dbReference type="InterPro" id="IPR032675">
    <property type="entry name" value="LRR_dom_sf"/>
</dbReference>
<dbReference type="EMBL" id="PGOL01000702">
    <property type="protein sequence ID" value="PKI65933.1"/>
    <property type="molecule type" value="Genomic_DNA"/>
</dbReference>
<evidence type="ECO:0000313" key="2">
    <source>
        <dbReference type="Proteomes" id="UP000233551"/>
    </source>
</evidence>
<reference evidence="1 2" key="1">
    <citation type="submission" date="2017-11" db="EMBL/GenBank/DDBJ databases">
        <title>De-novo sequencing of pomegranate (Punica granatum L.) genome.</title>
        <authorList>
            <person name="Akparov Z."/>
            <person name="Amiraslanov A."/>
            <person name="Hajiyeva S."/>
            <person name="Abbasov M."/>
            <person name="Kaur K."/>
            <person name="Hamwieh A."/>
            <person name="Solovyev V."/>
            <person name="Salamov A."/>
            <person name="Braich B."/>
            <person name="Kosarev P."/>
            <person name="Mahmoud A."/>
            <person name="Hajiyev E."/>
            <person name="Babayeva S."/>
            <person name="Izzatullayeva V."/>
            <person name="Mammadov A."/>
            <person name="Mammadov A."/>
            <person name="Sharifova S."/>
            <person name="Ojaghi J."/>
            <person name="Eynullazada K."/>
            <person name="Bayramov B."/>
            <person name="Abdulazimova A."/>
            <person name="Shahmuradov I."/>
        </authorList>
    </citation>
    <scope>NUCLEOTIDE SEQUENCE [LARGE SCALE GENOMIC DNA]</scope>
    <source>
        <strain evidence="2">cv. AG2017</strain>
        <tissue evidence="1">Leaf</tissue>
    </source>
</reference>
<proteinExistence type="predicted"/>
<dbReference type="AlphaFoldDB" id="A0A2I0KCV0"/>
<sequence>MWDDRVFFPYVGIEILLSKSLIKITGLSSIELLISFPFLEQGMTKVEAISLEGYQFRSENLCFKDDQFKNPPILRILLLDKASLSGNFEGILPNLRGLSWHLCNISPMLPTNLNLKNLIVLDLSRSMVIEDWAGWRLMKVAAKLKVLDLTECAHLTGTPGFSAFPALEETDSSILSQLGLG</sequence>
<organism evidence="1 2">
    <name type="scientific">Punica granatum</name>
    <name type="common">Pomegranate</name>
    <dbReference type="NCBI Taxonomy" id="22663"/>
    <lineage>
        <taxon>Eukaryota</taxon>
        <taxon>Viridiplantae</taxon>
        <taxon>Streptophyta</taxon>
        <taxon>Embryophyta</taxon>
        <taxon>Tracheophyta</taxon>
        <taxon>Spermatophyta</taxon>
        <taxon>Magnoliopsida</taxon>
        <taxon>eudicotyledons</taxon>
        <taxon>Gunneridae</taxon>
        <taxon>Pentapetalae</taxon>
        <taxon>rosids</taxon>
        <taxon>malvids</taxon>
        <taxon>Myrtales</taxon>
        <taxon>Lythraceae</taxon>
        <taxon>Punica</taxon>
    </lineage>
</organism>
<name>A0A2I0KCV0_PUNGR</name>
<evidence type="ECO:0000313" key="1">
    <source>
        <dbReference type="EMBL" id="PKI65933.1"/>
    </source>
</evidence>
<dbReference type="Proteomes" id="UP000233551">
    <property type="component" value="Unassembled WGS sequence"/>
</dbReference>